<evidence type="ECO:0000259" key="2">
    <source>
        <dbReference type="PROSITE" id="PS51462"/>
    </source>
</evidence>
<dbReference type="InterPro" id="IPR051325">
    <property type="entry name" value="Nudix_hydrolase_domain"/>
</dbReference>
<dbReference type="Proteomes" id="UP000320055">
    <property type="component" value="Unassembled WGS sequence"/>
</dbReference>
<dbReference type="GO" id="GO:0006754">
    <property type="term" value="P:ATP biosynthetic process"/>
    <property type="evidence" value="ECO:0007669"/>
    <property type="project" value="TreeGrafter"/>
</dbReference>
<evidence type="ECO:0000313" key="3">
    <source>
        <dbReference type="EMBL" id="VEP13613.1"/>
    </source>
</evidence>
<feature type="domain" description="Nudix hydrolase" evidence="2">
    <location>
        <begin position="1"/>
        <end position="116"/>
    </location>
</feature>
<keyword evidence="4" id="KW-1185">Reference proteome</keyword>
<dbReference type="AlphaFoldDB" id="A0A563VQA7"/>
<dbReference type="EC" id="3.6.1.-" evidence="3"/>
<sequence>MKHPHRYDLPKGHIEPGETELECALRELFEETTIKREQVCIDNNFRFESVYYPRYKRFGNKKVEKTLIIFLGRVEKTLKIISSEHYSYEWIEWNPPHNLQNQIIDSLLLSVEQFLKTEI</sequence>
<protein>
    <submittedName>
        <fullName evidence="3">RNA pyrophosphohydrolase</fullName>
        <ecNumber evidence="3">3.6.1.-</ecNumber>
    </submittedName>
</protein>
<evidence type="ECO:0000313" key="4">
    <source>
        <dbReference type="Proteomes" id="UP000320055"/>
    </source>
</evidence>
<name>A0A563VQA7_9CYAN</name>
<dbReference type="GO" id="GO:0006167">
    <property type="term" value="P:AMP biosynthetic process"/>
    <property type="evidence" value="ECO:0007669"/>
    <property type="project" value="TreeGrafter"/>
</dbReference>
<accession>A0A563VQA7</accession>
<dbReference type="InterPro" id="IPR020084">
    <property type="entry name" value="NUDIX_hydrolase_CS"/>
</dbReference>
<evidence type="ECO:0000256" key="1">
    <source>
        <dbReference type="ARBA" id="ARBA00022801"/>
    </source>
</evidence>
<dbReference type="GO" id="GO:0004081">
    <property type="term" value="F:bis(5'-nucleosyl)-tetraphosphatase (asymmetrical) activity"/>
    <property type="evidence" value="ECO:0007669"/>
    <property type="project" value="TreeGrafter"/>
</dbReference>
<dbReference type="SUPFAM" id="SSF55811">
    <property type="entry name" value="Nudix"/>
    <property type="match status" value="1"/>
</dbReference>
<gene>
    <name evidence="3" type="primary">rppH</name>
    <name evidence="3" type="ORF">H1P_2080008</name>
</gene>
<dbReference type="EMBL" id="CAACVJ010000122">
    <property type="protein sequence ID" value="VEP13613.1"/>
    <property type="molecule type" value="Genomic_DNA"/>
</dbReference>
<dbReference type="Gene3D" id="3.90.79.10">
    <property type="entry name" value="Nucleoside Triphosphate Pyrophosphohydrolase"/>
    <property type="match status" value="1"/>
</dbReference>
<proteinExistence type="predicted"/>
<dbReference type="PROSITE" id="PS51462">
    <property type="entry name" value="NUDIX"/>
    <property type="match status" value="1"/>
</dbReference>
<reference evidence="3 4" key="1">
    <citation type="submission" date="2019-01" db="EMBL/GenBank/DDBJ databases">
        <authorList>
            <person name="Brito A."/>
        </authorList>
    </citation>
    <scope>NUCLEOTIDE SEQUENCE [LARGE SCALE GENOMIC DNA]</scope>
    <source>
        <strain evidence="3">1</strain>
    </source>
</reference>
<dbReference type="InterPro" id="IPR015797">
    <property type="entry name" value="NUDIX_hydrolase-like_dom_sf"/>
</dbReference>
<dbReference type="Pfam" id="PF00293">
    <property type="entry name" value="NUDIX"/>
    <property type="match status" value="1"/>
</dbReference>
<dbReference type="PANTHER" id="PTHR21340">
    <property type="entry name" value="DIADENOSINE 5,5-P1,P4-TETRAPHOSPHATE PYROPHOSPHOHYDROLASE MUTT"/>
    <property type="match status" value="1"/>
</dbReference>
<dbReference type="PROSITE" id="PS00893">
    <property type="entry name" value="NUDIX_BOX"/>
    <property type="match status" value="1"/>
</dbReference>
<dbReference type="PANTHER" id="PTHR21340:SF0">
    <property type="entry name" value="BIS(5'-NUCLEOSYL)-TETRAPHOSPHATASE [ASYMMETRICAL]"/>
    <property type="match status" value="1"/>
</dbReference>
<dbReference type="InterPro" id="IPR000086">
    <property type="entry name" value="NUDIX_hydrolase_dom"/>
</dbReference>
<keyword evidence="1 3" id="KW-0378">Hydrolase</keyword>
<organism evidence="3 4">
    <name type="scientific">Hyella patelloides LEGE 07179</name>
    <dbReference type="NCBI Taxonomy" id="945734"/>
    <lineage>
        <taxon>Bacteria</taxon>
        <taxon>Bacillati</taxon>
        <taxon>Cyanobacteriota</taxon>
        <taxon>Cyanophyceae</taxon>
        <taxon>Pleurocapsales</taxon>
        <taxon>Hyellaceae</taxon>
        <taxon>Hyella</taxon>
    </lineage>
</organism>